<dbReference type="AlphaFoldDB" id="A0AAN6P4D6"/>
<reference evidence="2" key="1">
    <citation type="journal article" date="2023" name="Mol. Phylogenet. Evol.">
        <title>Genome-scale phylogeny and comparative genomics of the fungal order Sordariales.</title>
        <authorList>
            <person name="Hensen N."/>
            <person name="Bonometti L."/>
            <person name="Westerberg I."/>
            <person name="Brannstrom I.O."/>
            <person name="Guillou S."/>
            <person name="Cros-Aarteil S."/>
            <person name="Calhoun S."/>
            <person name="Haridas S."/>
            <person name="Kuo A."/>
            <person name="Mondo S."/>
            <person name="Pangilinan J."/>
            <person name="Riley R."/>
            <person name="LaButti K."/>
            <person name="Andreopoulos B."/>
            <person name="Lipzen A."/>
            <person name="Chen C."/>
            <person name="Yan M."/>
            <person name="Daum C."/>
            <person name="Ng V."/>
            <person name="Clum A."/>
            <person name="Steindorff A."/>
            <person name="Ohm R.A."/>
            <person name="Martin F."/>
            <person name="Silar P."/>
            <person name="Natvig D.O."/>
            <person name="Lalanne C."/>
            <person name="Gautier V."/>
            <person name="Ament-Velasquez S.L."/>
            <person name="Kruys A."/>
            <person name="Hutchinson M.I."/>
            <person name="Powell A.J."/>
            <person name="Barry K."/>
            <person name="Miller A.N."/>
            <person name="Grigoriev I.V."/>
            <person name="Debuchy R."/>
            <person name="Gladieux P."/>
            <person name="Hiltunen Thoren M."/>
            <person name="Johannesson H."/>
        </authorList>
    </citation>
    <scope>NUCLEOTIDE SEQUENCE [LARGE SCALE GENOMIC DNA]</scope>
    <source>
        <strain evidence="2">CBS 284.82</strain>
    </source>
</reference>
<sequence>MYEARTDQYRKTQIALAYAYWLQRPRPEASVFLVHASNAERFRQAYVYITQECQVPGYDDPKADVLLLVKAWLERKEHGLWLIVIDNADD</sequence>
<evidence type="ECO:0000313" key="1">
    <source>
        <dbReference type="EMBL" id="KAK4031516.1"/>
    </source>
</evidence>
<dbReference type="EMBL" id="MU854778">
    <property type="protein sequence ID" value="KAK4031516.1"/>
    <property type="molecule type" value="Genomic_DNA"/>
</dbReference>
<dbReference type="Gene3D" id="3.40.50.300">
    <property type="entry name" value="P-loop containing nucleotide triphosphate hydrolases"/>
    <property type="match status" value="1"/>
</dbReference>
<gene>
    <name evidence="1" type="ORF">C8A01DRAFT_21269</name>
</gene>
<keyword evidence="2" id="KW-1185">Reference proteome</keyword>
<dbReference type="Proteomes" id="UP001303115">
    <property type="component" value="Unassembled WGS sequence"/>
</dbReference>
<accession>A0AAN6P4D6</accession>
<dbReference type="InterPro" id="IPR027417">
    <property type="entry name" value="P-loop_NTPase"/>
</dbReference>
<organism evidence="1 2">
    <name type="scientific">Parachaetomium inaequale</name>
    <dbReference type="NCBI Taxonomy" id="2588326"/>
    <lineage>
        <taxon>Eukaryota</taxon>
        <taxon>Fungi</taxon>
        <taxon>Dikarya</taxon>
        <taxon>Ascomycota</taxon>
        <taxon>Pezizomycotina</taxon>
        <taxon>Sordariomycetes</taxon>
        <taxon>Sordariomycetidae</taxon>
        <taxon>Sordariales</taxon>
        <taxon>Chaetomiaceae</taxon>
        <taxon>Parachaetomium</taxon>
    </lineage>
</organism>
<evidence type="ECO:0000313" key="2">
    <source>
        <dbReference type="Proteomes" id="UP001303115"/>
    </source>
</evidence>
<protein>
    <submittedName>
        <fullName evidence="1">Uncharacterized protein</fullName>
    </submittedName>
</protein>
<proteinExistence type="predicted"/>
<name>A0AAN6P4D6_9PEZI</name>
<comment type="caution">
    <text evidence="1">The sequence shown here is derived from an EMBL/GenBank/DDBJ whole genome shotgun (WGS) entry which is preliminary data.</text>
</comment>
<feature type="non-terminal residue" evidence="1">
    <location>
        <position position="90"/>
    </location>
</feature>